<dbReference type="FunFam" id="3.40.50.720:FF:000398">
    <property type="entry name" value="Probable 2-deoxy-D-gluconate 3-dehydrogenase"/>
    <property type="match status" value="1"/>
</dbReference>
<dbReference type="GO" id="GO:0016616">
    <property type="term" value="F:oxidoreductase activity, acting on the CH-OH group of donors, NAD or NADP as acceptor"/>
    <property type="evidence" value="ECO:0007669"/>
    <property type="project" value="TreeGrafter"/>
</dbReference>
<dbReference type="PANTHER" id="PTHR42760">
    <property type="entry name" value="SHORT-CHAIN DEHYDROGENASES/REDUCTASES FAMILY MEMBER"/>
    <property type="match status" value="1"/>
</dbReference>
<proteinExistence type="inferred from homology"/>
<dbReference type="PRINTS" id="PR00081">
    <property type="entry name" value="GDHRDH"/>
</dbReference>
<dbReference type="PRINTS" id="PR00080">
    <property type="entry name" value="SDRFAMILY"/>
</dbReference>
<dbReference type="Gene3D" id="3.40.50.720">
    <property type="entry name" value="NAD(P)-binding Rossmann-like Domain"/>
    <property type="match status" value="1"/>
</dbReference>
<dbReference type="InterPro" id="IPR036291">
    <property type="entry name" value="NAD(P)-bd_dom_sf"/>
</dbReference>
<sequence>MPPSAFDLARRGINCRCHVVAVPVAFRRCSERLQCHADFALPCAGNSIRKEFFFPSLFFSIALTKPGCLRIQAALSALGAFKRSTHLCWNSRISSRLARFLVVHHFRLSFRKHHQGTVPPTDMTAVQELFSLQGQTALVTGGTRGIGQSMALALAEAGADILLVQRDTFNQTTKQAIEALGRKATIYPADLSSPASITNLVPAILADGHRIHILLNCGGIQKRHPAHQFPDADWAAVLQVNLTAVFQLCRDVGAHMLSQPADLPLSRRGAIINVASLLTFQGGITVPAYAASKGGVGQLTKALSNEWAAQGVSVNAIAPGYIATDMNEALLKDEKRAESILARIPAGRWGRPEDFKGVVVWLASAASAYVSGEVVTVDGGWMGR</sequence>
<keyword evidence="3" id="KW-0560">Oxidoreductase</keyword>
<dbReference type="OrthoDB" id="294295at2759"/>
<dbReference type="Pfam" id="PF13561">
    <property type="entry name" value="adh_short_C2"/>
    <property type="match status" value="1"/>
</dbReference>
<accession>E4ZPZ1</accession>
<organism evidence="5">
    <name type="scientific">Leptosphaeria maculans (strain JN3 / isolate v23.1.3 / race Av1-4-5-6-7-8)</name>
    <name type="common">Blackleg fungus</name>
    <name type="synonym">Phoma lingam</name>
    <dbReference type="NCBI Taxonomy" id="985895"/>
    <lineage>
        <taxon>Eukaryota</taxon>
        <taxon>Fungi</taxon>
        <taxon>Dikarya</taxon>
        <taxon>Ascomycota</taxon>
        <taxon>Pezizomycotina</taxon>
        <taxon>Dothideomycetes</taxon>
        <taxon>Pleosporomycetidae</taxon>
        <taxon>Pleosporales</taxon>
        <taxon>Pleosporineae</taxon>
        <taxon>Leptosphaeriaceae</taxon>
        <taxon>Plenodomus</taxon>
        <taxon>Plenodomus lingam/Leptosphaeria maculans species complex</taxon>
    </lineage>
</organism>
<gene>
    <name evidence="4" type="ORF">LEMA_P044270.1</name>
</gene>
<evidence type="ECO:0000256" key="3">
    <source>
        <dbReference type="ARBA" id="ARBA00023002"/>
    </source>
</evidence>
<comment type="similarity">
    <text evidence="1">Belongs to the short-chain dehydrogenases/reductases (SDR) family.</text>
</comment>
<dbReference type="AlphaFoldDB" id="E4ZPZ1"/>
<evidence type="ECO:0008006" key="6">
    <source>
        <dbReference type="Google" id="ProtNLM"/>
    </source>
</evidence>
<dbReference type="eggNOG" id="KOG0725">
    <property type="taxonomic scope" value="Eukaryota"/>
</dbReference>
<keyword evidence="5" id="KW-1185">Reference proteome</keyword>
<evidence type="ECO:0000256" key="1">
    <source>
        <dbReference type="ARBA" id="ARBA00006484"/>
    </source>
</evidence>
<dbReference type="PROSITE" id="PS00061">
    <property type="entry name" value="ADH_SHORT"/>
    <property type="match status" value="1"/>
</dbReference>
<evidence type="ECO:0000313" key="4">
    <source>
        <dbReference type="EMBL" id="CBX93526.1"/>
    </source>
</evidence>
<dbReference type="HOGENOM" id="CLU_010194_1_1_1"/>
<dbReference type="GeneID" id="13283039"/>
<evidence type="ECO:0000256" key="2">
    <source>
        <dbReference type="ARBA" id="ARBA00022857"/>
    </source>
</evidence>
<keyword evidence="2" id="KW-0521">NADP</keyword>
<protein>
    <recommendedName>
        <fullName evidence="6">2-deoxy-D-gluconate 3-dehydrogenase</fullName>
    </recommendedName>
</protein>
<dbReference type="EMBL" id="FP929105">
    <property type="protein sequence ID" value="CBX93526.1"/>
    <property type="molecule type" value="Genomic_DNA"/>
</dbReference>
<reference evidence="5" key="1">
    <citation type="journal article" date="2011" name="Nat. Commun.">
        <title>Effector diversification within compartments of the Leptosphaeria maculans genome affected by Repeat-Induced Point mutations.</title>
        <authorList>
            <person name="Rouxel T."/>
            <person name="Grandaubert J."/>
            <person name="Hane J.K."/>
            <person name="Hoede C."/>
            <person name="van de Wouw A.P."/>
            <person name="Couloux A."/>
            <person name="Dominguez V."/>
            <person name="Anthouard V."/>
            <person name="Bally P."/>
            <person name="Bourras S."/>
            <person name="Cozijnsen A.J."/>
            <person name="Ciuffetti L.M."/>
            <person name="Degrave A."/>
            <person name="Dilmaghani A."/>
            <person name="Duret L."/>
            <person name="Fudal I."/>
            <person name="Goodwin S.B."/>
            <person name="Gout L."/>
            <person name="Glaser N."/>
            <person name="Linglin J."/>
            <person name="Kema G.H.J."/>
            <person name="Lapalu N."/>
            <person name="Lawrence C.B."/>
            <person name="May K."/>
            <person name="Meyer M."/>
            <person name="Ollivier B."/>
            <person name="Poulain J."/>
            <person name="Schoch C.L."/>
            <person name="Simon A."/>
            <person name="Spatafora J.W."/>
            <person name="Stachowiak A."/>
            <person name="Turgeon B.G."/>
            <person name="Tyler B.M."/>
            <person name="Vincent D."/>
            <person name="Weissenbach J."/>
            <person name="Amselem J."/>
            <person name="Quesneville H."/>
            <person name="Oliver R.P."/>
            <person name="Wincker P."/>
            <person name="Balesdent M.-H."/>
            <person name="Howlett B.J."/>
        </authorList>
    </citation>
    <scope>NUCLEOTIDE SEQUENCE [LARGE SCALE GENOMIC DNA]</scope>
    <source>
        <strain evidence="5">JN3 / isolate v23.1.3 / race Av1-4-5-6-7-8</strain>
    </source>
</reference>
<dbReference type="InterPro" id="IPR002347">
    <property type="entry name" value="SDR_fam"/>
</dbReference>
<dbReference type="InParanoid" id="E4ZPZ1"/>
<dbReference type="SUPFAM" id="SSF51735">
    <property type="entry name" value="NAD(P)-binding Rossmann-fold domains"/>
    <property type="match status" value="1"/>
</dbReference>
<dbReference type="PANTHER" id="PTHR42760:SF5">
    <property type="entry name" value="2-DEHYDRO-3-DEOXY-D-GLUCONATE 5-DEHYDROGENASE"/>
    <property type="match status" value="1"/>
</dbReference>
<evidence type="ECO:0000313" key="5">
    <source>
        <dbReference type="Proteomes" id="UP000002668"/>
    </source>
</evidence>
<dbReference type="STRING" id="985895.E4ZPZ1"/>
<dbReference type="VEuPathDB" id="FungiDB:LEMA_P044270.1"/>
<dbReference type="Proteomes" id="UP000002668">
    <property type="component" value="Genome"/>
</dbReference>
<dbReference type="OMA" id="LFGVQCD"/>
<name>E4ZPZ1_LEPMJ</name>
<dbReference type="InterPro" id="IPR020904">
    <property type="entry name" value="Sc_DH/Rdtase_CS"/>
</dbReference>